<dbReference type="AlphaFoldDB" id="A0AAW6P8N9"/>
<dbReference type="InterPro" id="IPR018060">
    <property type="entry name" value="HTH_AraC"/>
</dbReference>
<dbReference type="PANTHER" id="PTHR47894">
    <property type="entry name" value="HTH-TYPE TRANSCRIPTIONAL REGULATOR GADX"/>
    <property type="match status" value="1"/>
</dbReference>
<dbReference type="Pfam" id="PF12833">
    <property type="entry name" value="HTH_18"/>
    <property type="match status" value="1"/>
</dbReference>
<dbReference type="GO" id="GO:0003700">
    <property type="term" value="F:DNA-binding transcription factor activity"/>
    <property type="evidence" value="ECO:0007669"/>
    <property type="project" value="InterPro"/>
</dbReference>
<dbReference type="GO" id="GO:0000976">
    <property type="term" value="F:transcription cis-regulatory region binding"/>
    <property type="evidence" value="ECO:0007669"/>
    <property type="project" value="TreeGrafter"/>
</dbReference>
<dbReference type="Pfam" id="PF12625">
    <property type="entry name" value="Arabinose_bd"/>
    <property type="match status" value="1"/>
</dbReference>
<name>A0AAW6P8N9_9PSED</name>
<dbReference type="InterPro" id="IPR009057">
    <property type="entry name" value="Homeodomain-like_sf"/>
</dbReference>
<dbReference type="Gene3D" id="1.10.10.60">
    <property type="entry name" value="Homeodomain-like"/>
    <property type="match status" value="1"/>
</dbReference>
<dbReference type="Proteomes" id="UP001220662">
    <property type="component" value="Unassembled WGS sequence"/>
</dbReference>
<keyword evidence="1" id="KW-0805">Transcription regulation</keyword>
<dbReference type="PROSITE" id="PS01124">
    <property type="entry name" value="HTH_ARAC_FAMILY_2"/>
    <property type="match status" value="1"/>
</dbReference>
<gene>
    <name evidence="5" type="ORF">P3W55_15035</name>
</gene>
<evidence type="ECO:0000256" key="1">
    <source>
        <dbReference type="ARBA" id="ARBA00023015"/>
    </source>
</evidence>
<dbReference type="InterPro" id="IPR032687">
    <property type="entry name" value="AraC-type_N"/>
</dbReference>
<proteinExistence type="predicted"/>
<accession>A0AAW6P8N9</accession>
<evidence type="ECO:0000313" key="5">
    <source>
        <dbReference type="EMBL" id="MDF3843025.1"/>
    </source>
</evidence>
<keyword evidence="3" id="KW-0804">Transcription</keyword>
<evidence type="ECO:0000256" key="3">
    <source>
        <dbReference type="ARBA" id="ARBA00023163"/>
    </source>
</evidence>
<dbReference type="SUPFAM" id="SSF46689">
    <property type="entry name" value="Homeodomain-like"/>
    <property type="match status" value="1"/>
</dbReference>
<comment type="caution">
    <text evidence="5">The sequence shown here is derived from an EMBL/GenBank/DDBJ whole genome shotgun (WGS) entry which is preliminary data.</text>
</comment>
<dbReference type="SMART" id="SM00342">
    <property type="entry name" value="HTH_ARAC"/>
    <property type="match status" value="1"/>
</dbReference>
<sequence length="341" mass="38859">MSDFIPAASNIDYHVPCQQLLHGVRHHDLPLAALLREAGIDARLLEEEPVKVDTRSFIRLLRGLTRAMDDEFFGLTQHRAKQGTSALLVDLMLGCSTVGAAIEQAVNYFRIVTDDIELRCEQDEEDFRLVLQLARPELDPQSFLGDYWLIYLQRFLSWCAGRLIPVRAVSSPSPAGPGRLLDFLRRDWCPGQERLSISISRKYWALPIVKSRAEWHDHHAQLVQDGVLGWPGGDHLHANQVRALLRSALVQRLPPPKLQDIAAALYMSIQTLHRHLQQEGTGYQRILDELRRDYAIDLLIKQHLSVAKAAEYLGFAETRSFSRAFKQWTGQTPSALRQLHR</sequence>
<organism evidence="5 6">
    <name type="scientific">Pseudomonas citronellolis</name>
    <dbReference type="NCBI Taxonomy" id="53408"/>
    <lineage>
        <taxon>Bacteria</taxon>
        <taxon>Pseudomonadati</taxon>
        <taxon>Pseudomonadota</taxon>
        <taxon>Gammaproteobacteria</taxon>
        <taxon>Pseudomonadales</taxon>
        <taxon>Pseudomonadaceae</taxon>
        <taxon>Pseudomonas</taxon>
    </lineage>
</organism>
<evidence type="ECO:0000313" key="6">
    <source>
        <dbReference type="Proteomes" id="UP001220662"/>
    </source>
</evidence>
<reference evidence="5" key="1">
    <citation type="submission" date="2023-03" db="EMBL/GenBank/DDBJ databases">
        <title>Draft assemblies of triclosan tolerant bacteria isolated from returned activated sludge.</title>
        <authorList>
            <person name="Van Hamelsveld S."/>
        </authorList>
    </citation>
    <scope>NUCLEOTIDE SEQUENCE</scope>
    <source>
        <strain evidence="5">GW210015_S63</strain>
    </source>
</reference>
<dbReference type="PANTHER" id="PTHR47894:SF1">
    <property type="entry name" value="HTH-TYPE TRANSCRIPTIONAL REGULATOR VQSM"/>
    <property type="match status" value="1"/>
</dbReference>
<keyword evidence="2" id="KW-0238">DNA-binding</keyword>
<protein>
    <submittedName>
        <fullName evidence="5">AraC family transcriptional regulator ligand-binding domain-containing protein</fullName>
    </submittedName>
</protein>
<evidence type="ECO:0000259" key="4">
    <source>
        <dbReference type="PROSITE" id="PS01124"/>
    </source>
</evidence>
<dbReference type="RefSeq" id="WP_276214878.1">
    <property type="nucleotide sequence ID" value="NZ_JARJLR010000246.1"/>
</dbReference>
<evidence type="ECO:0000256" key="2">
    <source>
        <dbReference type="ARBA" id="ARBA00023125"/>
    </source>
</evidence>
<dbReference type="EMBL" id="JARJLR010000246">
    <property type="protein sequence ID" value="MDF3843025.1"/>
    <property type="molecule type" value="Genomic_DNA"/>
</dbReference>
<feature type="domain" description="HTH araC/xylS-type" evidence="4">
    <location>
        <begin position="239"/>
        <end position="339"/>
    </location>
</feature>
<dbReference type="GO" id="GO:0005829">
    <property type="term" value="C:cytosol"/>
    <property type="evidence" value="ECO:0007669"/>
    <property type="project" value="TreeGrafter"/>
</dbReference>